<dbReference type="PANTHER" id="PTHR44846:SF17">
    <property type="entry name" value="GNTR-FAMILY TRANSCRIPTIONAL REGULATOR"/>
    <property type="match status" value="1"/>
</dbReference>
<protein>
    <submittedName>
        <fullName evidence="5">Transcriptional regulator, GntR family</fullName>
    </submittedName>
</protein>
<organism evidence="5 6">
    <name type="scientific">Sediminispirochaeta smaragdinae (strain DSM 11293 / JCM 15392 / SEBR 4228)</name>
    <name type="common">Spirochaeta smaragdinae</name>
    <dbReference type="NCBI Taxonomy" id="573413"/>
    <lineage>
        <taxon>Bacteria</taxon>
        <taxon>Pseudomonadati</taxon>
        <taxon>Spirochaetota</taxon>
        <taxon>Spirochaetia</taxon>
        <taxon>Spirochaetales</taxon>
        <taxon>Spirochaetaceae</taxon>
        <taxon>Sediminispirochaeta</taxon>
    </lineage>
</organism>
<reference evidence="5 6" key="1">
    <citation type="journal article" date="2010" name="Stand. Genomic Sci.">
        <title>Complete genome sequence of Spirochaeta smaragdinae type strain (SEBR 4228).</title>
        <authorList>
            <person name="Mavromatis K."/>
            <person name="Yasawong M."/>
            <person name="Chertkov O."/>
            <person name="Lapidus A."/>
            <person name="Lucas S."/>
            <person name="Nolan M."/>
            <person name="Del Rio T.G."/>
            <person name="Tice H."/>
            <person name="Cheng J.F."/>
            <person name="Pitluck S."/>
            <person name="Liolios K."/>
            <person name="Ivanova N."/>
            <person name="Tapia R."/>
            <person name="Han C."/>
            <person name="Bruce D."/>
            <person name="Goodwin L."/>
            <person name="Pati A."/>
            <person name="Chen A."/>
            <person name="Palaniappan K."/>
            <person name="Land M."/>
            <person name="Hauser L."/>
            <person name="Chang Y.J."/>
            <person name="Jeffries C.D."/>
            <person name="Detter J.C."/>
            <person name="Rohde M."/>
            <person name="Brambilla E."/>
            <person name="Spring S."/>
            <person name="Goker M."/>
            <person name="Sikorski J."/>
            <person name="Woyke T."/>
            <person name="Bristow J."/>
            <person name="Eisen J.A."/>
            <person name="Markowitz V."/>
            <person name="Hugenholtz P."/>
            <person name="Klenk H.P."/>
            <person name="Kyrpides N.C."/>
        </authorList>
    </citation>
    <scope>NUCLEOTIDE SEQUENCE [LARGE SCALE GENOMIC DNA]</scope>
    <source>
        <strain evidence="6">DSM 11293 / JCM 15392 / SEBR 4228</strain>
    </source>
</reference>
<dbReference type="RefSeq" id="WP_013255409.1">
    <property type="nucleotide sequence ID" value="NC_014364.1"/>
</dbReference>
<dbReference type="SUPFAM" id="SSF46785">
    <property type="entry name" value="Winged helix' DNA-binding domain"/>
    <property type="match status" value="1"/>
</dbReference>
<keyword evidence="3" id="KW-0804">Transcription</keyword>
<dbReference type="SUPFAM" id="SSF64288">
    <property type="entry name" value="Chorismate lyase-like"/>
    <property type="match status" value="1"/>
</dbReference>
<dbReference type="PANTHER" id="PTHR44846">
    <property type="entry name" value="MANNOSYL-D-GLYCERATE TRANSPORT/METABOLISM SYSTEM REPRESSOR MNGR-RELATED"/>
    <property type="match status" value="1"/>
</dbReference>
<dbReference type="AlphaFoldDB" id="E1R265"/>
<dbReference type="KEGG" id="ssm:Spirs_2847"/>
<evidence type="ECO:0000313" key="5">
    <source>
        <dbReference type="EMBL" id="ADK81950.1"/>
    </source>
</evidence>
<dbReference type="PROSITE" id="PS50949">
    <property type="entry name" value="HTH_GNTR"/>
    <property type="match status" value="1"/>
</dbReference>
<dbReference type="CDD" id="cd07377">
    <property type="entry name" value="WHTH_GntR"/>
    <property type="match status" value="1"/>
</dbReference>
<sequence>MSRRRSLLLEAKELFMDELTQGKIPIQGNKLPSEEELARNLDVSRTTMRELLAALHKEGVITKRHGLGNFIHFSALEQGYRIDRTRDFGSLIALGGKRPGYSISSRSLTDDTDEEKLRKAFSLPLSDAGRYVSTRCTFFADGEAAIHCLVFVPEKLLTSRPTDVGEENVYAFLRKYCGQEVEHTLIWFEPTSCDTDLSSCFGIPEGTPIIEWKEQFYNIYDEVICYSLTWFHPVSMKLSMLRKTWEDFSLR</sequence>
<evidence type="ECO:0000256" key="2">
    <source>
        <dbReference type="ARBA" id="ARBA00023125"/>
    </source>
</evidence>
<keyword evidence="6" id="KW-1185">Reference proteome</keyword>
<dbReference type="GO" id="GO:0003677">
    <property type="term" value="F:DNA binding"/>
    <property type="evidence" value="ECO:0007669"/>
    <property type="project" value="UniProtKB-KW"/>
</dbReference>
<keyword evidence="1" id="KW-0805">Transcription regulation</keyword>
<dbReference type="SMART" id="SM00345">
    <property type="entry name" value="HTH_GNTR"/>
    <property type="match status" value="1"/>
</dbReference>
<dbReference type="EMBL" id="CP002116">
    <property type="protein sequence ID" value="ADK81950.1"/>
    <property type="molecule type" value="Genomic_DNA"/>
</dbReference>
<evidence type="ECO:0000259" key="4">
    <source>
        <dbReference type="PROSITE" id="PS50949"/>
    </source>
</evidence>
<dbReference type="STRING" id="573413.Spirs_2847"/>
<dbReference type="InterPro" id="IPR036390">
    <property type="entry name" value="WH_DNA-bd_sf"/>
</dbReference>
<evidence type="ECO:0000256" key="1">
    <source>
        <dbReference type="ARBA" id="ARBA00023015"/>
    </source>
</evidence>
<gene>
    <name evidence="5" type="ordered locus">Spirs_2847</name>
</gene>
<dbReference type="GO" id="GO:0045892">
    <property type="term" value="P:negative regulation of DNA-templated transcription"/>
    <property type="evidence" value="ECO:0007669"/>
    <property type="project" value="TreeGrafter"/>
</dbReference>
<keyword evidence="2" id="KW-0238">DNA-binding</keyword>
<dbReference type="InterPro" id="IPR050679">
    <property type="entry name" value="Bact_HTH_transcr_reg"/>
</dbReference>
<dbReference type="Gene3D" id="3.40.1410.10">
    <property type="entry name" value="Chorismate lyase-like"/>
    <property type="match status" value="1"/>
</dbReference>
<accession>E1R265</accession>
<dbReference type="GO" id="GO:0003700">
    <property type="term" value="F:DNA-binding transcription factor activity"/>
    <property type="evidence" value="ECO:0007669"/>
    <property type="project" value="InterPro"/>
</dbReference>
<dbReference type="Proteomes" id="UP000002318">
    <property type="component" value="Chromosome"/>
</dbReference>
<dbReference type="PRINTS" id="PR00035">
    <property type="entry name" value="HTHGNTR"/>
</dbReference>
<dbReference type="SMART" id="SM00866">
    <property type="entry name" value="UTRA"/>
    <property type="match status" value="1"/>
</dbReference>
<dbReference type="InterPro" id="IPR028978">
    <property type="entry name" value="Chorismate_lyase_/UTRA_dom_sf"/>
</dbReference>
<name>E1R265_SEDSS</name>
<dbReference type="InterPro" id="IPR011663">
    <property type="entry name" value="UTRA"/>
</dbReference>
<dbReference type="Pfam" id="PF07702">
    <property type="entry name" value="UTRA"/>
    <property type="match status" value="1"/>
</dbReference>
<dbReference type="eggNOG" id="COG2188">
    <property type="taxonomic scope" value="Bacteria"/>
</dbReference>
<dbReference type="InterPro" id="IPR000524">
    <property type="entry name" value="Tscrpt_reg_HTH_GntR"/>
</dbReference>
<proteinExistence type="predicted"/>
<dbReference type="Pfam" id="PF00392">
    <property type="entry name" value="GntR"/>
    <property type="match status" value="1"/>
</dbReference>
<evidence type="ECO:0000313" key="6">
    <source>
        <dbReference type="Proteomes" id="UP000002318"/>
    </source>
</evidence>
<evidence type="ECO:0000256" key="3">
    <source>
        <dbReference type="ARBA" id="ARBA00023163"/>
    </source>
</evidence>
<dbReference type="HOGENOM" id="CLU_063236_4_0_12"/>
<feature type="domain" description="HTH gntR-type" evidence="4">
    <location>
        <begin position="5"/>
        <end position="74"/>
    </location>
</feature>
<dbReference type="InterPro" id="IPR036388">
    <property type="entry name" value="WH-like_DNA-bd_sf"/>
</dbReference>
<dbReference type="Gene3D" id="1.10.10.10">
    <property type="entry name" value="Winged helix-like DNA-binding domain superfamily/Winged helix DNA-binding domain"/>
    <property type="match status" value="1"/>
</dbReference>